<reference evidence="1 2" key="1">
    <citation type="journal article" date="2021" name="BMC Genomics">
        <title>Datura genome reveals duplications of psychoactive alkaloid biosynthetic genes and high mutation rate following tissue culture.</title>
        <authorList>
            <person name="Rajewski A."/>
            <person name="Carter-House D."/>
            <person name="Stajich J."/>
            <person name="Litt A."/>
        </authorList>
    </citation>
    <scope>NUCLEOTIDE SEQUENCE [LARGE SCALE GENOMIC DNA]</scope>
    <source>
        <strain evidence="1">AR-01</strain>
    </source>
</reference>
<protein>
    <submittedName>
        <fullName evidence="1">Uncharacterized protein</fullName>
    </submittedName>
</protein>
<evidence type="ECO:0000313" key="2">
    <source>
        <dbReference type="Proteomes" id="UP000823775"/>
    </source>
</evidence>
<comment type="caution">
    <text evidence="1">The sequence shown here is derived from an EMBL/GenBank/DDBJ whole genome shotgun (WGS) entry which is preliminary data.</text>
</comment>
<evidence type="ECO:0000313" key="1">
    <source>
        <dbReference type="EMBL" id="MCE2055352.1"/>
    </source>
</evidence>
<sequence length="161" mass="17659">MTPVVASSFSSLSDQQRPVSRHHGIIIDLNGSSNAGPTHILASGTTRTIEYYPRLILISGAANSSLPPHLSLGLLTCLSLALLKKFLLSPFISIKQSTHFLVISMMFIPRGSNGTNKLHLNSRLPSQVENRACGEFHYGPPHRVVNVHRIMYDKCCGTRLI</sequence>
<accession>A0ABS8W374</accession>
<dbReference type="Proteomes" id="UP000823775">
    <property type="component" value="Unassembled WGS sequence"/>
</dbReference>
<proteinExistence type="predicted"/>
<dbReference type="EMBL" id="JACEIK010006254">
    <property type="protein sequence ID" value="MCE2055352.1"/>
    <property type="molecule type" value="Genomic_DNA"/>
</dbReference>
<keyword evidence="2" id="KW-1185">Reference proteome</keyword>
<gene>
    <name evidence="1" type="ORF">HAX54_042446</name>
</gene>
<organism evidence="1 2">
    <name type="scientific">Datura stramonium</name>
    <name type="common">Jimsonweed</name>
    <name type="synonym">Common thornapple</name>
    <dbReference type="NCBI Taxonomy" id="4076"/>
    <lineage>
        <taxon>Eukaryota</taxon>
        <taxon>Viridiplantae</taxon>
        <taxon>Streptophyta</taxon>
        <taxon>Embryophyta</taxon>
        <taxon>Tracheophyta</taxon>
        <taxon>Spermatophyta</taxon>
        <taxon>Magnoliopsida</taxon>
        <taxon>eudicotyledons</taxon>
        <taxon>Gunneridae</taxon>
        <taxon>Pentapetalae</taxon>
        <taxon>asterids</taxon>
        <taxon>lamiids</taxon>
        <taxon>Solanales</taxon>
        <taxon>Solanaceae</taxon>
        <taxon>Solanoideae</taxon>
        <taxon>Datureae</taxon>
        <taxon>Datura</taxon>
    </lineage>
</organism>
<name>A0ABS8W374_DATST</name>